<evidence type="ECO:0000313" key="2">
    <source>
        <dbReference type="EMBL" id="JAG22974.1"/>
    </source>
</evidence>
<dbReference type="Gene3D" id="2.40.70.10">
    <property type="entry name" value="Acid Proteases"/>
    <property type="match status" value="1"/>
</dbReference>
<sequence>MKSGTRLRTIKQKRVCLLCFSSEHFANNCNAPPCSICSFRHNELLCFKRDSATKKENSRKQISAPPTSSDKNMSSQPVASLHISSSPEGSVVLLATAKIFAFDINGVKRPVRALIDCASQGTFVTEACVRKLGCKPERAHSRIFGFGQADAGRASGLVRFQIQSMSERANFNIEALVVDRIAQCPKLSVDKISWPHVRGLLLADSEFFSDYPIDILLGSEWFAKLVIGVPIQGPEGTPDVIPTVFGHCLLGKIHDLGSQIQSLCSTVDSDIRDIVKRFWEVEEPPQTSTFTPEDKACESHFNLTVSKVGHRYVVRLPFREHDIDIGDSFSLARRRFHSLEKRLDKSRILRSKYNEFMQDLLDQGHMVKANEPPKGLSYYVPHHCIFRPGDEMSRFRVVFDCFMKTDNGVSLNQVLHVGPKLQMDIIDILVRFRIHDIVFTTDIRQMYRNIRVHENDLDFQRIFWRFDSKHLLINTN</sequence>
<accession>A0A0A9XSN0</accession>
<dbReference type="InterPro" id="IPR043502">
    <property type="entry name" value="DNA/RNA_pol_sf"/>
</dbReference>
<reference evidence="2" key="1">
    <citation type="journal article" date="2014" name="PLoS ONE">
        <title>Transcriptome-Based Identification of ABC Transporters in the Western Tarnished Plant Bug Lygus hesperus.</title>
        <authorList>
            <person name="Hull J.J."/>
            <person name="Chaney K."/>
            <person name="Geib S.M."/>
            <person name="Fabrick J.A."/>
            <person name="Brent C.S."/>
            <person name="Walsh D."/>
            <person name="Lavine L.C."/>
        </authorList>
    </citation>
    <scope>NUCLEOTIDE SEQUENCE</scope>
</reference>
<dbReference type="EMBL" id="GBHO01020630">
    <property type="protein sequence ID" value="JAG22974.1"/>
    <property type="molecule type" value="Transcribed_RNA"/>
</dbReference>
<protein>
    <submittedName>
        <fullName evidence="2">Actin cytoskeleton-regulatory complex protein SLA1</fullName>
    </submittedName>
</protein>
<dbReference type="InterPro" id="IPR021109">
    <property type="entry name" value="Peptidase_aspartic_dom_sf"/>
</dbReference>
<feature type="region of interest" description="Disordered" evidence="1">
    <location>
        <begin position="57"/>
        <end position="81"/>
    </location>
</feature>
<reference evidence="2" key="2">
    <citation type="submission" date="2014-07" db="EMBL/GenBank/DDBJ databases">
        <authorList>
            <person name="Hull J."/>
        </authorList>
    </citation>
    <scope>NUCLEOTIDE SEQUENCE</scope>
</reference>
<evidence type="ECO:0000256" key="1">
    <source>
        <dbReference type="SAM" id="MobiDB-lite"/>
    </source>
</evidence>
<dbReference type="PANTHER" id="PTHR47331:SF5">
    <property type="entry name" value="RIBONUCLEASE H"/>
    <property type="match status" value="1"/>
</dbReference>
<feature type="compositionally biased region" description="Polar residues" evidence="1">
    <location>
        <begin position="60"/>
        <end position="81"/>
    </location>
</feature>
<dbReference type="GO" id="GO:0071897">
    <property type="term" value="P:DNA biosynthetic process"/>
    <property type="evidence" value="ECO:0007669"/>
    <property type="project" value="UniProtKB-ARBA"/>
</dbReference>
<dbReference type="SUPFAM" id="SSF56672">
    <property type="entry name" value="DNA/RNA polymerases"/>
    <property type="match status" value="1"/>
</dbReference>
<gene>
    <name evidence="2" type="primary">SLA1</name>
    <name evidence="2" type="ORF">CM83_23595</name>
</gene>
<proteinExistence type="predicted"/>
<dbReference type="AlphaFoldDB" id="A0A0A9XSN0"/>
<dbReference type="PANTHER" id="PTHR47331">
    <property type="entry name" value="PHD-TYPE DOMAIN-CONTAINING PROTEIN"/>
    <property type="match status" value="1"/>
</dbReference>
<name>A0A0A9XSN0_LYGHE</name>
<organism evidence="2">
    <name type="scientific">Lygus hesperus</name>
    <name type="common">Western plant bug</name>
    <dbReference type="NCBI Taxonomy" id="30085"/>
    <lineage>
        <taxon>Eukaryota</taxon>
        <taxon>Metazoa</taxon>
        <taxon>Ecdysozoa</taxon>
        <taxon>Arthropoda</taxon>
        <taxon>Hexapoda</taxon>
        <taxon>Insecta</taxon>
        <taxon>Pterygota</taxon>
        <taxon>Neoptera</taxon>
        <taxon>Paraneoptera</taxon>
        <taxon>Hemiptera</taxon>
        <taxon>Heteroptera</taxon>
        <taxon>Panheteroptera</taxon>
        <taxon>Cimicomorpha</taxon>
        <taxon>Miridae</taxon>
        <taxon>Mirini</taxon>
        <taxon>Lygus</taxon>
    </lineage>
</organism>